<feature type="region of interest" description="Disordered" evidence="1">
    <location>
        <begin position="114"/>
        <end position="133"/>
    </location>
</feature>
<dbReference type="PANTHER" id="PTHR43084:SF8">
    <property type="entry name" value="METALLO-BETA-LACTAMASE SUPERFAMILY PROTEIN"/>
    <property type="match status" value="1"/>
</dbReference>
<dbReference type="CDD" id="cd07724">
    <property type="entry name" value="POD-like_MBL-fold"/>
    <property type="match status" value="1"/>
</dbReference>
<reference evidence="2" key="1">
    <citation type="submission" date="2021-01" db="EMBL/GenBank/DDBJ databases">
        <authorList>
            <consortium name="Aspergillus luchuensis mut. kawachii IFO 4304 genome sequencing consortium"/>
            <person name="Kazuki M."/>
            <person name="Futagami T."/>
        </authorList>
    </citation>
    <scope>NUCLEOTIDE SEQUENCE</scope>
    <source>
        <strain evidence="2">IFO 4308</strain>
    </source>
</reference>
<dbReference type="GO" id="GO:0050313">
    <property type="term" value="F:sulfur dioxygenase activity"/>
    <property type="evidence" value="ECO:0007669"/>
    <property type="project" value="InterPro"/>
</dbReference>
<dbReference type="PANTHER" id="PTHR43084">
    <property type="entry name" value="PERSULFIDE DIOXYGENASE ETHE1"/>
    <property type="match status" value="1"/>
</dbReference>
<dbReference type="InterPro" id="IPR001279">
    <property type="entry name" value="Metallo-B-lactamas"/>
</dbReference>
<feature type="compositionally biased region" description="Low complexity" evidence="1">
    <location>
        <begin position="118"/>
        <end position="129"/>
    </location>
</feature>
<accession>A0A7R7ZWD3</accession>
<dbReference type="EMBL" id="AP024427">
    <property type="protein sequence ID" value="BCR96965.1"/>
    <property type="molecule type" value="Genomic_DNA"/>
</dbReference>
<dbReference type="KEGG" id="aluc:AKAW2_30284A"/>
<keyword evidence="3" id="KW-1185">Reference proteome</keyword>
<name>A0A7R7ZWD3_ASPKA</name>
<dbReference type="RefSeq" id="XP_041540731.1">
    <property type="nucleotide sequence ID" value="XM_041686782.1"/>
</dbReference>
<evidence type="ECO:0000313" key="2">
    <source>
        <dbReference type="EMBL" id="BCR96965.1"/>
    </source>
</evidence>
<protein>
    <submittedName>
        <fullName evidence="2">Uncharacterized protein</fullName>
    </submittedName>
</protein>
<dbReference type="SUPFAM" id="SSF56281">
    <property type="entry name" value="Metallo-hydrolase/oxidoreductase"/>
    <property type="match status" value="1"/>
</dbReference>
<dbReference type="SMART" id="SM00849">
    <property type="entry name" value="Lactamase_B"/>
    <property type="match status" value="1"/>
</dbReference>
<dbReference type="AlphaFoldDB" id="A0A7R7ZWD3"/>
<dbReference type="InterPro" id="IPR044528">
    <property type="entry name" value="POD-like_MBL-fold"/>
</dbReference>
<proteinExistence type="predicted"/>
<dbReference type="InterPro" id="IPR036866">
    <property type="entry name" value="RibonucZ/Hydroxyglut_hydro"/>
</dbReference>
<organism evidence="2 3">
    <name type="scientific">Aspergillus kawachii</name>
    <name type="common">White koji mold</name>
    <name type="synonym">Aspergillus awamori var. kawachi</name>
    <dbReference type="NCBI Taxonomy" id="1069201"/>
    <lineage>
        <taxon>Eukaryota</taxon>
        <taxon>Fungi</taxon>
        <taxon>Dikarya</taxon>
        <taxon>Ascomycota</taxon>
        <taxon>Pezizomycotina</taxon>
        <taxon>Eurotiomycetes</taxon>
        <taxon>Eurotiomycetidae</taxon>
        <taxon>Eurotiales</taxon>
        <taxon>Aspergillaceae</taxon>
        <taxon>Aspergillus</taxon>
        <taxon>Aspergillus subgen. Circumdati</taxon>
    </lineage>
</organism>
<dbReference type="Gene3D" id="3.60.15.10">
    <property type="entry name" value="Ribonuclease Z/Hydroxyacylglutathione hydrolase-like"/>
    <property type="match status" value="1"/>
</dbReference>
<dbReference type="GO" id="GO:0006749">
    <property type="term" value="P:glutathione metabolic process"/>
    <property type="evidence" value="ECO:0007669"/>
    <property type="project" value="InterPro"/>
</dbReference>
<dbReference type="GO" id="GO:0070813">
    <property type="term" value="P:hydrogen sulfide metabolic process"/>
    <property type="evidence" value="ECO:0007669"/>
    <property type="project" value="TreeGrafter"/>
</dbReference>
<dbReference type="GeneID" id="64958290"/>
<dbReference type="OrthoDB" id="449487at2759"/>
<evidence type="ECO:0000256" key="1">
    <source>
        <dbReference type="SAM" id="MobiDB-lite"/>
    </source>
</evidence>
<gene>
    <name evidence="2" type="ORF">AKAW2_30284A</name>
</gene>
<dbReference type="Pfam" id="PF00753">
    <property type="entry name" value="Lactamase_B"/>
    <property type="match status" value="1"/>
</dbReference>
<reference evidence="2" key="2">
    <citation type="submission" date="2021-02" db="EMBL/GenBank/DDBJ databases">
        <title>Aspergillus luchuensis mut. kawachii IFO 4304 genome sequence.</title>
        <authorList>
            <person name="Mori K."/>
            <person name="Kadooka C."/>
            <person name="Goto M."/>
            <person name="Futagami T."/>
        </authorList>
    </citation>
    <scope>NUCLEOTIDE SEQUENCE</scope>
    <source>
        <strain evidence="2">IFO 4308</strain>
    </source>
</reference>
<sequence>MNEVYYTSLSQHIRNEQKRHQQHHTMEPIIHPIFEKQTSTWQYIVACPETHEAVIIDPVLDFDPSQLTVTTTSADELLDLATSKGYHITRILETHAHADHLTAAHYIQTKLHHQQRLSSSSSSSSTESSPKVPICTGHRIRQVQATFAQRYNIPPNDLSTAFDHLFQDDETFQIGHITAQVLHLPGHTPDHSGYMIGSNVFTGDSIFNPDVGSARCDFPHGDARALYQTMRKLLALPEHVKLYTGHDYPPAVEGNSTTNRAPKAFVTVKDQKEGNKHVKEGTVEEEFVKWRQERDSALGEPRLLHPSLQVNVRGGRLPWGDTGNRRRAFLWMPVKVPEVMESSGGRRGVSTMSMSSARIGGSGLRAVLGAVDTLKMVMRRFV</sequence>
<dbReference type="Proteomes" id="UP000661280">
    <property type="component" value="Chromosome 3"/>
</dbReference>
<evidence type="ECO:0000313" key="3">
    <source>
        <dbReference type="Proteomes" id="UP000661280"/>
    </source>
</evidence>
<dbReference type="InterPro" id="IPR051682">
    <property type="entry name" value="Mito_Persulfide_Diox"/>
</dbReference>